<evidence type="ECO:0000313" key="3">
    <source>
        <dbReference type="Proteomes" id="UP001139534"/>
    </source>
</evidence>
<gene>
    <name evidence="2" type="ORF">M0651_07100</name>
</gene>
<dbReference type="PANTHER" id="PTHR33990">
    <property type="entry name" value="PROTEIN YJDN-RELATED"/>
    <property type="match status" value="1"/>
</dbReference>
<dbReference type="InterPro" id="IPR004360">
    <property type="entry name" value="Glyas_Fos-R_dOase_dom"/>
</dbReference>
<name>A0A9X1XXZ8_9BACL</name>
<feature type="domain" description="Glyoxalase/fosfomycin resistance/dioxygenase" evidence="1">
    <location>
        <begin position="3"/>
        <end position="134"/>
    </location>
</feature>
<keyword evidence="3" id="KW-1185">Reference proteome</keyword>
<dbReference type="InterPro" id="IPR028973">
    <property type="entry name" value="PhnB-like"/>
</dbReference>
<dbReference type="AlphaFoldDB" id="A0A9X1XXZ8"/>
<comment type="caution">
    <text evidence="2">The sequence shown here is derived from an EMBL/GenBank/DDBJ whole genome shotgun (WGS) entry which is preliminary data.</text>
</comment>
<organism evidence="2 3">
    <name type="scientific">Paenibacillus mellifer</name>
    <dbReference type="NCBI Taxonomy" id="2937794"/>
    <lineage>
        <taxon>Bacteria</taxon>
        <taxon>Bacillati</taxon>
        <taxon>Bacillota</taxon>
        <taxon>Bacilli</taxon>
        <taxon>Bacillales</taxon>
        <taxon>Paenibacillaceae</taxon>
        <taxon>Paenibacillus</taxon>
    </lineage>
</organism>
<evidence type="ECO:0000259" key="1">
    <source>
        <dbReference type="Pfam" id="PF00903"/>
    </source>
</evidence>
<dbReference type="Gene3D" id="3.10.180.10">
    <property type="entry name" value="2,3-Dihydroxybiphenyl 1,2-Dioxygenase, domain 1"/>
    <property type="match status" value="1"/>
</dbReference>
<accession>A0A9X1XXZ8</accession>
<dbReference type="EMBL" id="JALPRK010000004">
    <property type="protein sequence ID" value="MCK8486943.1"/>
    <property type="molecule type" value="Genomic_DNA"/>
</dbReference>
<dbReference type="CDD" id="cd06588">
    <property type="entry name" value="PhnB_like"/>
    <property type="match status" value="1"/>
</dbReference>
<proteinExistence type="predicted"/>
<dbReference type="RefSeq" id="WP_248551145.1">
    <property type="nucleotide sequence ID" value="NZ_JALPRK010000004.1"/>
</dbReference>
<dbReference type="SUPFAM" id="SSF54593">
    <property type="entry name" value="Glyoxalase/Bleomycin resistance protein/Dihydroxybiphenyl dioxygenase"/>
    <property type="match status" value="1"/>
</dbReference>
<dbReference type="PANTHER" id="PTHR33990:SF1">
    <property type="entry name" value="PROTEIN YJDN"/>
    <property type="match status" value="1"/>
</dbReference>
<dbReference type="Proteomes" id="UP001139534">
    <property type="component" value="Unassembled WGS sequence"/>
</dbReference>
<dbReference type="InterPro" id="IPR029068">
    <property type="entry name" value="Glyas_Bleomycin-R_OHBP_Dase"/>
</dbReference>
<protein>
    <submittedName>
        <fullName evidence="2">VOC family protein</fullName>
    </submittedName>
</protein>
<reference evidence="2" key="1">
    <citation type="submission" date="2022-04" db="EMBL/GenBank/DDBJ databases">
        <authorList>
            <person name="Seo M.-J."/>
        </authorList>
    </citation>
    <scope>NUCLEOTIDE SEQUENCE</scope>
    <source>
        <strain evidence="2">MBLB2552</strain>
    </source>
</reference>
<sequence length="143" mass="16076">MPIDAYLYFNGNCREAVEFYAQAFGVERPQILTYGEAHSAEPDYTLPEEAKDRVMHANLKVSGSNLMFSDVFPGSPYTVGTHISLALVSPNREEITSAFERLKEGGSVQMELQATFWSPCYGNLKDKYGIEWQLSYDDGRNGM</sequence>
<dbReference type="Pfam" id="PF00903">
    <property type="entry name" value="Glyoxalase"/>
    <property type="match status" value="1"/>
</dbReference>
<evidence type="ECO:0000313" key="2">
    <source>
        <dbReference type="EMBL" id="MCK8486943.1"/>
    </source>
</evidence>